<dbReference type="SMART" id="SM00387">
    <property type="entry name" value="HATPase_c"/>
    <property type="match status" value="1"/>
</dbReference>
<evidence type="ECO:0000256" key="2">
    <source>
        <dbReference type="ARBA" id="ARBA00012438"/>
    </source>
</evidence>
<dbReference type="CDD" id="cd00130">
    <property type="entry name" value="PAS"/>
    <property type="match status" value="3"/>
</dbReference>
<evidence type="ECO:0000259" key="7">
    <source>
        <dbReference type="PROSITE" id="PS50112"/>
    </source>
</evidence>
<feature type="domain" description="PAS" evidence="7">
    <location>
        <begin position="20"/>
        <end position="96"/>
    </location>
</feature>
<dbReference type="EMBL" id="JAVRHP010000058">
    <property type="protein sequence ID" value="MDT0650735.1"/>
    <property type="molecule type" value="Genomic_DNA"/>
</dbReference>
<keyword evidence="3" id="KW-0597">Phosphoprotein</keyword>
<evidence type="ECO:0000259" key="6">
    <source>
        <dbReference type="PROSITE" id="PS50109"/>
    </source>
</evidence>
<feature type="domain" description="PAC" evidence="8">
    <location>
        <begin position="226"/>
        <end position="278"/>
    </location>
</feature>
<evidence type="ECO:0000256" key="1">
    <source>
        <dbReference type="ARBA" id="ARBA00000085"/>
    </source>
</evidence>
<dbReference type="Pfam" id="PF08447">
    <property type="entry name" value="PAS_3"/>
    <property type="match status" value="1"/>
</dbReference>
<dbReference type="PANTHER" id="PTHR43304">
    <property type="entry name" value="PHYTOCHROME-LIKE PROTEIN CPH1"/>
    <property type="match status" value="1"/>
</dbReference>
<dbReference type="Proteomes" id="UP001248819">
    <property type="component" value="Unassembled WGS sequence"/>
</dbReference>
<feature type="domain" description="PAC" evidence="8">
    <location>
        <begin position="99"/>
        <end position="151"/>
    </location>
</feature>
<dbReference type="EC" id="2.7.13.3" evidence="2"/>
<dbReference type="InterPro" id="IPR000014">
    <property type="entry name" value="PAS"/>
</dbReference>
<dbReference type="PROSITE" id="PS50112">
    <property type="entry name" value="PAS"/>
    <property type="match status" value="3"/>
</dbReference>
<sequence length="651" mass="73406">LMYTNNITALKSAEKENLEKQVLMQTILDNVEVGIISCDKDGRLTSFNKATKKLHGIPLKNIPTSEYPEYYGLFKPDGSAVLKEEETPLLKTLWSGKVENEEIMIKQHNGNFRMVSINGSQLTDHEGNVHGAVVALHDITSRKETEDKLRISEQTFRGNFENAAIGMAIVGLQGEWIEVNESLCDIVGYTQDELINLTFQDITHPEDLNKDLEHLQHLVLGKSNGYQMEKRYIHKEGYPVNIILSVSIVRNNKGNPLYFVSHITNITRRKNAEQKLQQALAQLSGILEASSQVSVISADTNGIITNFNRGAENLLGYSREDMEGKKSLLFIHLPEEIEEISKELSAHFDQKIRGWEIFAALAKRGEYDTREWTYVKKDGTQFPVQLTFTAIRDKDEIIGYLGVAADISEIKKVEQEIKSLLDVTKDQNQRLRNFAHIVSHNLRSHSGNFGMLLDLYKQDHPEAAGNEILQLLGTASENLKETVAHLNEVVLMNTKVAENLHPINLNNAVNKATKNVSALSKEVNLKIVNDVNADWEILGIPAYIESILLNFLTNGIKYRSPERESYINLSASKEENFIVLNIEDNGLGINLQKYGSKLFGMYKTFHHHKDARGIGLFITKNQVEAIGGKIEVESEVGKGTTFKLYLKYEEN</sequence>
<dbReference type="InterPro" id="IPR005467">
    <property type="entry name" value="His_kinase_dom"/>
</dbReference>
<dbReference type="InterPro" id="IPR036890">
    <property type="entry name" value="HATPase_C_sf"/>
</dbReference>
<protein>
    <recommendedName>
        <fullName evidence="2">histidine kinase</fullName>
        <ecNumber evidence="2">2.7.13.3</ecNumber>
    </recommendedName>
</protein>
<dbReference type="Gene3D" id="3.30.565.10">
    <property type="entry name" value="Histidine kinase-like ATPase, C-terminal domain"/>
    <property type="match status" value="1"/>
</dbReference>
<feature type="domain" description="Histidine kinase" evidence="6">
    <location>
        <begin position="437"/>
        <end position="650"/>
    </location>
</feature>
<keyword evidence="4" id="KW-0808">Transferase</keyword>
<dbReference type="PROSITE" id="PS50109">
    <property type="entry name" value="HIS_KIN"/>
    <property type="match status" value="1"/>
</dbReference>
<feature type="domain" description="PAS" evidence="7">
    <location>
        <begin position="279"/>
        <end position="351"/>
    </location>
</feature>
<dbReference type="PROSITE" id="PS50113">
    <property type="entry name" value="PAC"/>
    <property type="match status" value="3"/>
</dbReference>
<feature type="domain" description="PAS" evidence="7">
    <location>
        <begin position="152"/>
        <end position="222"/>
    </location>
</feature>
<dbReference type="NCBIfam" id="TIGR00229">
    <property type="entry name" value="sensory_box"/>
    <property type="match status" value="3"/>
</dbReference>
<dbReference type="RefSeq" id="WP_311484903.1">
    <property type="nucleotide sequence ID" value="NZ_JAVRHP010000058.1"/>
</dbReference>
<dbReference type="InterPro" id="IPR035965">
    <property type="entry name" value="PAS-like_dom_sf"/>
</dbReference>
<keyword evidence="5" id="KW-0418">Kinase</keyword>
<organism evidence="9 10">
    <name type="scientific">Autumnicola edwardsiae</name>
    <dbReference type="NCBI Taxonomy" id="3075594"/>
    <lineage>
        <taxon>Bacteria</taxon>
        <taxon>Pseudomonadati</taxon>
        <taxon>Bacteroidota</taxon>
        <taxon>Flavobacteriia</taxon>
        <taxon>Flavobacteriales</taxon>
        <taxon>Flavobacteriaceae</taxon>
        <taxon>Autumnicola</taxon>
    </lineage>
</organism>
<evidence type="ECO:0000256" key="5">
    <source>
        <dbReference type="ARBA" id="ARBA00022777"/>
    </source>
</evidence>
<dbReference type="InterPro" id="IPR013655">
    <property type="entry name" value="PAS_fold_3"/>
</dbReference>
<feature type="domain" description="PAC" evidence="8">
    <location>
        <begin position="368"/>
        <end position="419"/>
    </location>
</feature>
<reference evidence="9 10" key="1">
    <citation type="submission" date="2023-09" db="EMBL/GenBank/DDBJ databases">
        <authorList>
            <person name="Rey-Velasco X."/>
        </authorList>
    </citation>
    <scope>NUCLEOTIDE SEQUENCE [LARGE SCALE GENOMIC DNA]</scope>
    <source>
        <strain evidence="9 10">F297</strain>
    </source>
</reference>
<evidence type="ECO:0000256" key="4">
    <source>
        <dbReference type="ARBA" id="ARBA00022679"/>
    </source>
</evidence>
<evidence type="ECO:0000256" key="3">
    <source>
        <dbReference type="ARBA" id="ARBA00022553"/>
    </source>
</evidence>
<proteinExistence type="predicted"/>
<dbReference type="SUPFAM" id="SSF55785">
    <property type="entry name" value="PYP-like sensor domain (PAS domain)"/>
    <property type="match status" value="3"/>
</dbReference>
<dbReference type="Pfam" id="PF08448">
    <property type="entry name" value="PAS_4"/>
    <property type="match status" value="1"/>
</dbReference>
<gene>
    <name evidence="9" type="ORF">RM529_11290</name>
</gene>
<comment type="catalytic activity">
    <reaction evidence="1">
        <text>ATP + protein L-histidine = ADP + protein N-phospho-L-histidine.</text>
        <dbReference type="EC" id="2.7.13.3"/>
    </reaction>
</comment>
<feature type="non-terminal residue" evidence="9">
    <location>
        <position position="1"/>
    </location>
</feature>
<evidence type="ECO:0000313" key="10">
    <source>
        <dbReference type="Proteomes" id="UP001248819"/>
    </source>
</evidence>
<evidence type="ECO:0000259" key="8">
    <source>
        <dbReference type="PROSITE" id="PS50113"/>
    </source>
</evidence>
<dbReference type="PANTHER" id="PTHR43304:SF1">
    <property type="entry name" value="PAC DOMAIN-CONTAINING PROTEIN"/>
    <property type="match status" value="1"/>
</dbReference>
<dbReference type="Pfam" id="PF02518">
    <property type="entry name" value="HATPase_c"/>
    <property type="match status" value="1"/>
</dbReference>
<dbReference type="InterPro" id="IPR052162">
    <property type="entry name" value="Sensor_kinase/Photoreceptor"/>
</dbReference>
<accession>A0ABU3CWI6</accession>
<dbReference type="PRINTS" id="PR00344">
    <property type="entry name" value="BCTRLSENSOR"/>
</dbReference>
<dbReference type="Pfam" id="PF13426">
    <property type="entry name" value="PAS_9"/>
    <property type="match status" value="1"/>
</dbReference>
<dbReference type="InterPro" id="IPR003594">
    <property type="entry name" value="HATPase_dom"/>
</dbReference>
<dbReference type="SMART" id="SM00086">
    <property type="entry name" value="PAC"/>
    <property type="match status" value="3"/>
</dbReference>
<dbReference type="InterPro" id="IPR001610">
    <property type="entry name" value="PAC"/>
</dbReference>
<dbReference type="Gene3D" id="3.30.450.20">
    <property type="entry name" value="PAS domain"/>
    <property type="match status" value="3"/>
</dbReference>
<name>A0ABU3CWI6_9FLAO</name>
<keyword evidence="10" id="KW-1185">Reference proteome</keyword>
<evidence type="ECO:0000313" key="9">
    <source>
        <dbReference type="EMBL" id="MDT0650735.1"/>
    </source>
</evidence>
<dbReference type="InterPro" id="IPR004358">
    <property type="entry name" value="Sig_transdc_His_kin-like_C"/>
</dbReference>
<dbReference type="InterPro" id="IPR013656">
    <property type="entry name" value="PAS_4"/>
</dbReference>
<dbReference type="InterPro" id="IPR000700">
    <property type="entry name" value="PAS-assoc_C"/>
</dbReference>
<dbReference type="SMART" id="SM00091">
    <property type="entry name" value="PAS"/>
    <property type="match status" value="3"/>
</dbReference>
<dbReference type="SUPFAM" id="SSF55874">
    <property type="entry name" value="ATPase domain of HSP90 chaperone/DNA topoisomerase II/histidine kinase"/>
    <property type="match status" value="1"/>
</dbReference>
<comment type="caution">
    <text evidence="9">The sequence shown here is derived from an EMBL/GenBank/DDBJ whole genome shotgun (WGS) entry which is preliminary data.</text>
</comment>